<feature type="transmembrane region" description="Helical" evidence="1">
    <location>
        <begin position="185"/>
        <end position="206"/>
    </location>
</feature>
<dbReference type="Proteomes" id="UP000477083">
    <property type="component" value="Unassembled WGS sequence"/>
</dbReference>
<feature type="transmembrane region" description="Helical" evidence="1">
    <location>
        <begin position="144"/>
        <end position="165"/>
    </location>
</feature>
<dbReference type="PANTHER" id="PTHR30354:SF7">
    <property type="entry name" value="BLL7963 PROTEIN"/>
    <property type="match status" value="1"/>
</dbReference>
<comment type="caution">
    <text evidence="2">The sequence shown here is derived from an EMBL/GenBank/DDBJ whole genome shotgun (WGS) entry which is preliminary data.</text>
</comment>
<feature type="transmembrane region" description="Helical" evidence="1">
    <location>
        <begin position="106"/>
        <end position="132"/>
    </location>
</feature>
<protein>
    <submittedName>
        <fullName evidence="2">GntP family permease</fullName>
    </submittedName>
</protein>
<name>A0A6L8VG14_9RHOB</name>
<evidence type="ECO:0000313" key="3">
    <source>
        <dbReference type="Proteomes" id="UP000477083"/>
    </source>
</evidence>
<dbReference type="PANTHER" id="PTHR30354">
    <property type="entry name" value="GNT FAMILY GLUCONATE TRANSPORTER"/>
    <property type="match status" value="1"/>
</dbReference>
<dbReference type="AlphaFoldDB" id="A0A6L8VG14"/>
<feature type="transmembrane region" description="Helical" evidence="1">
    <location>
        <begin position="33"/>
        <end position="55"/>
    </location>
</feature>
<keyword evidence="1" id="KW-0812">Transmembrane</keyword>
<gene>
    <name evidence="2" type="ORF">GS660_09425</name>
</gene>
<evidence type="ECO:0000256" key="1">
    <source>
        <dbReference type="SAM" id="Phobius"/>
    </source>
</evidence>
<dbReference type="OrthoDB" id="86125at2"/>
<feature type="transmembrane region" description="Helical" evidence="1">
    <location>
        <begin position="278"/>
        <end position="296"/>
    </location>
</feature>
<sequence>MLRRSKEGAVTVFLILFALVLLMAGAWRGASVLVLAPVLALLAALASGAPVLAGYTQVFMQAAGSFVIAFFPLFLLGALFGKVMEASGAAARLAAAIAAALGPRNAILAVVLACAVLTYGGVSLFVVAFAAWPLARALFAQTGLPARLIPATIALGAFTFTMTALPGTPSIQNAIPMVTFGTTPFAAPGLGLIAGAVMLGLGVAWLQMRTRRLAGDAPPEAPETPPRDQPMPLWVALVPILSVAVVTLAMGSVVLPALDTAYLALPAYGETDLPRVKGLWSVITALAVALVLALILSRPPEVMQVLNEGAESSLLPLFNTASLVGFGAVIAGLPGFEVLRASLEGLSGGNALISAALSSGALAGITGSASGGMSIALDVLGSSLMAQAAVQGIDPSLLHRVVTVATGGLDTLPHNGAVITLLSICGMTHRQAYGDIFVVAVLVPTIACILIIGLGMAFGSF</sequence>
<dbReference type="GO" id="GO:0005886">
    <property type="term" value="C:plasma membrane"/>
    <property type="evidence" value="ECO:0007669"/>
    <property type="project" value="TreeGrafter"/>
</dbReference>
<reference evidence="2 3" key="1">
    <citation type="submission" date="2020-01" db="EMBL/GenBank/DDBJ databases">
        <title>Frigidibacter albus SP32T (=CGMCC 1.13995T).</title>
        <authorList>
            <person name="Liao X."/>
        </authorList>
    </citation>
    <scope>NUCLEOTIDE SEQUENCE [LARGE SCALE GENOMIC DNA]</scope>
    <source>
        <strain evidence="2 3">SP32</strain>
    </source>
</reference>
<keyword evidence="3" id="KW-1185">Reference proteome</keyword>
<dbReference type="GO" id="GO:0015128">
    <property type="term" value="F:gluconate transmembrane transporter activity"/>
    <property type="evidence" value="ECO:0007669"/>
    <property type="project" value="InterPro"/>
</dbReference>
<organism evidence="2 3">
    <name type="scientific">Frigidibacter albus</name>
    <dbReference type="NCBI Taxonomy" id="1465486"/>
    <lineage>
        <taxon>Bacteria</taxon>
        <taxon>Pseudomonadati</taxon>
        <taxon>Pseudomonadota</taxon>
        <taxon>Alphaproteobacteria</taxon>
        <taxon>Rhodobacterales</taxon>
        <taxon>Paracoccaceae</taxon>
        <taxon>Frigidibacter</taxon>
    </lineage>
</organism>
<feature type="transmembrane region" description="Helical" evidence="1">
    <location>
        <begin position="436"/>
        <end position="458"/>
    </location>
</feature>
<dbReference type="InterPro" id="IPR003474">
    <property type="entry name" value="Glcn_transporter"/>
</dbReference>
<keyword evidence="1" id="KW-1133">Transmembrane helix</keyword>
<evidence type="ECO:0000313" key="2">
    <source>
        <dbReference type="EMBL" id="MZQ89308.1"/>
    </source>
</evidence>
<dbReference type="EMBL" id="WWNR01000005">
    <property type="protein sequence ID" value="MZQ89308.1"/>
    <property type="molecule type" value="Genomic_DNA"/>
</dbReference>
<proteinExistence type="predicted"/>
<feature type="transmembrane region" description="Helical" evidence="1">
    <location>
        <begin position="233"/>
        <end position="258"/>
    </location>
</feature>
<feature type="transmembrane region" description="Helical" evidence="1">
    <location>
        <begin position="9"/>
        <end position="27"/>
    </location>
</feature>
<feature type="transmembrane region" description="Helical" evidence="1">
    <location>
        <begin position="317"/>
        <end position="336"/>
    </location>
</feature>
<feature type="transmembrane region" description="Helical" evidence="1">
    <location>
        <begin position="62"/>
        <end position="80"/>
    </location>
</feature>
<accession>A0A6L8VG14</accession>
<feature type="transmembrane region" description="Helical" evidence="1">
    <location>
        <begin position="356"/>
        <end position="377"/>
    </location>
</feature>
<keyword evidence="1" id="KW-0472">Membrane</keyword>